<evidence type="ECO:0000313" key="2">
    <source>
        <dbReference type="EMBL" id="QQD23225.1"/>
    </source>
</evidence>
<dbReference type="PANTHER" id="PTHR13748:SF46">
    <property type="entry name" value="ZINC CHAPERONE YEIR"/>
    <property type="match status" value="1"/>
</dbReference>
<dbReference type="Proteomes" id="UP000596074">
    <property type="component" value="Chromosome"/>
</dbReference>
<evidence type="ECO:0000259" key="1">
    <source>
        <dbReference type="Pfam" id="PF02492"/>
    </source>
</evidence>
<name>A0A9X7UUP4_9GAMM</name>
<dbReference type="CDD" id="cd03112">
    <property type="entry name" value="CobW-like"/>
    <property type="match status" value="1"/>
</dbReference>
<organism evidence="2 3">
    <name type="scientific">Venatoribacter cucullus</name>
    <dbReference type="NCBI Taxonomy" id="2661630"/>
    <lineage>
        <taxon>Bacteria</taxon>
        <taxon>Pseudomonadati</taxon>
        <taxon>Pseudomonadota</taxon>
        <taxon>Gammaproteobacteria</taxon>
        <taxon>Oceanospirillales</taxon>
        <taxon>Oceanospirillaceae</taxon>
        <taxon>Venatoribacter</taxon>
    </lineage>
</organism>
<reference evidence="2 3" key="1">
    <citation type="submission" date="2019-11" db="EMBL/GenBank/DDBJ databases">
        <title>Venatorbacter sp. nov. a predator of Campylobacter and other Gram-negative bacteria.</title>
        <authorList>
            <person name="Saeedi A."/>
            <person name="Cummings N.J."/>
            <person name="Connerton I.F."/>
            <person name="Connerton P.L."/>
        </authorList>
    </citation>
    <scope>NUCLEOTIDE SEQUENCE [LARGE SCALE GENOMIC DNA]</scope>
    <source>
        <strain evidence="2">XL5</strain>
    </source>
</reference>
<dbReference type="InterPro" id="IPR003495">
    <property type="entry name" value="CobW/HypB/UreG_nucleotide-bd"/>
</dbReference>
<dbReference type="AlphaFoldDB" id="A0A9X7UUP4"/>
<dbReference type="SUPFAM" id="SSF52540">
    <property type="entry name" value="P-loop containing nucleoside triphosphate hydrolases"/>
    <property type="match status" value="1"/>
</dbReference>
<sequence>MIRTHLITGFLGVGKTTAILHLLQHKPAHEKWAVLVNEFGEVGVDGAILAAQGAVVKEVPGGCLCCVSGLPFQMGLNMLIAREKPDVLLIEPTGLGHPRNILNTLRNEHYRDILSIGAALCILDPRHLLNPRYTGNDVYADQIQLADVLVANKTDLCGDAERAAFEQLLADAQPPKSGSAWVTQGQLKPELLLLPADPQRLALHPDAHEHNRKESLPLVLPLAAGETCRRLQNQGQGYYSLGWLLRGDLVFSARALRNWLGSLDIERAKGIVATDEGPLVLNMRDGVLSDMPTRQPEEGRIELIDAQPLAVELLEQAMLACRLEE</sequence>
<dbReference type="InterPro" id="IPR051316">
    <property type="entry name" value="Zinc-reg_GTPase_activator"/>
</dbReference>
<gene>
    <name evidence="2" type="ORF">GJQ55_01495</name>
</gene>
<dbReference type="Pfam" id="PF02492">
    <property type="entry name" value="cobW"/>
    <property type="match status" value="1"/>
</dbReference>
<dbReference type="GO" id="GO:0005737">
    <property type="term" value="C:cytoplasm"/>
    <property type="evidence" value="ECO:0007669"/>
    <property type="project" value="TreeGrafter"/>
</dbReference>
<dbReference type="Gene3D" id="3.40.50.300">
    <property type="entry name" value="P-loop containing nucleotide triphosphate hydrolases"/>
    <property type="match status" value="1"/>
</dbReference>
<protein>
    <submittedName>
        <fullName evidence="2">GTP-binding protein</fullName>
    </submittedName>
</protein>
<dbReference type="RefSeq" id="WP_228345739.1">
    <property type="nucleotide sequence ID" value="NZ_CP046056.1"/>
</dbReference>
<evidence type="ECO:0000313" key="3">
    <source>
        <dbReference type="Proteomes" id="UP000596074"/>
    </source>
</evidence>
<feature type="domain" description="CobW/HypB/UreG nucleotide-binding" evidence="1">
    <location>
        <begin position="5"/>
        <end position="173"/>
    </location>
</feature>
<dbReference type="EMBL" id="CP046056">
    <property type="protein sequence ID" value="QQD23225.1"/>
    <property type="molecule type" value="Genomic_DNA"/>
</dbReference>
<dbReference type="KEGG" id="vcw:GJQ55_01495"/>
<keyword evidence="3" id="KW-1185">Reference proteome</keyword>
<dbReference type="InterPro" id="IPR027417">
    <property type="entry name" value="P-loop_NTPase"/>
</dbReference>
<proteinExistence type="predicted"/>
<accession>A0A9X7UUP4</accession>
<dbReference type="PANTHER" id="PTHR13748">
    <property type="entry name" value="COBW-RELATED"/>
    <property type="match status" value="1"/>
</dbReference>